<organism evidence="2 3">
    <name type="scientific">Aedes aegypti</name>
    <name type="common">Yellowfever mosquito</name>
    <name type="synonym">Culex aegypti</name>
    <dbReference type="NCBI Taxonomy" id="7159"/>
    <lineage>
        <taxon>Eukaryota</taxon>
        <taxon>Metazoa</taxon>
        <taxon>Ecdysozoa</taxon>
        <taxon>Arthropoda</taxon>
        <taxon>Hexapoda</taxon>
        <taxon>Insecta</taxon>
        <taxon>Pterygota</taxon>
        <taxon>Neoptera</taxon>
        <taxon>Endopterygota</taxon>
        <taxon>Diptera</taxon>
        <taxon>Nematocera</taxon>
        <taxon>Culicoidea</taxon>
        <taxon>Culicidae</taxon>
        <taxon>Culicinae</taxon>
        <taxon>Aedini</taxon>
        <taxon>Aedes</taxon>
        <taxon>Stegomyia</taxon>
    </lineage>
</organism>
<protein>
    <submittedName>
        <fullName evidence="2">Uncharacterized protein</fullName>
    </submittedName>
</protein>
<feature type="region of interest" description="Disordered" evidence="1">
    <location>
        <begin position="98"/>
        <end position="128"/>
    </location>
</feature>
<dbReference type="OrthoDB" id="7742648at2759"/>
<dbReference type="InParanoid" id="A0A6I8U6K6"/>
<name>A0A6I8U6K6_AEDAE</name>
<dbReference type="AlphaFoldDB" id="A0A6I8U6K6"/>
<feature type="compositionally biased region" description="Low complexity" evidence="1">
    <location>
        <begin position="112"/>
        <end position="128"/>
    </location>
</feature>
<reference evidence="2" key="2">
    <citation type="submission" date="2020-05" db="UniProtKB">
        <authorList>
            <consortium name="EnsemblMetazoa"/>
        </authorList>
    </citation>
    <scope>IDENTIFICATION</scope>
    <source>
        <strain evidence="2">LVP_AGWG</strain>
    </source>
</reference>
<dbReference type="EnsemblMetazoa" id="AAEL026000-RA">
    <property type="protein sequence ID" value="AAEL026000-PA"/>
    <property type="gene ID" value="AAEL026000"/>
</dbReference>
<keyword evidence="3" id="KW-1185">Reference proteome</keyword>
<dbReference type="Proteomes" id="UP000008820">
    <property type="component" value="Chromosome 2"/>
</dbReference>
<evidence type="ECO:0000313" key="3">
    <source>
        <dbReference type="Proteomes" id="UP000008820"/>
    </source>
</evidence>
<gene>
    <name evidence="2" type="primary">110676905</name>
</gene>
<evidence type="ECO:0000313" key="2">
    <source>
        <dbReference type="EnsemblMetazoa" id="AAEL026000-PA"/>
    </source>
</evidence>
<evidence type="ECO:0000256" key="1">
    <source>
        <dbReference type="SAM" id="MobiDB-lite"/>
    </source>
</evidence>
<sequence length="146" mass="14559">MQIPRLTTCIALVLCFRDISTEDTKTFPGAEIIIPAVIGQVAPAIIGAIISGIGGIGGGAGGGVLPPVPPVPPVSVSHTTAVATSIANKPIAVSHSGSISTTSTTNAGSQATVGSGSLVSSSSSSTGTNTFQIISKRWQKFFRNIG</sequence>
<proteinExistence type="predicted"/>
<reference evidence="2 3" key="1">
    <citation type="submission" date="2017-06" db="EMBL/GenBank/DDBJ databases">
        <title>Aedes aegypti genome working group (AGWG) sequencing and assembly.</title>
        <authorList>
            <consortium name="Aedes aegypti Genome Working Group (AGWG)"/>
            <person name="Matthews B.J."/>
        </authorList>
    </citation>
    <scope>NUCLEOTIDE SEQUENCE [LARGE SCALE GENOMIC DNA]</scope>
    <source>
        <strain evidence="2 3">LVP_AGWG</strain>
    </source>
</reference>
<accession>A0A6I8U6K6</accession>